<dbReference type="EMBL" id="VWOX01000001">
    <property type="protein sequence ID" value="KAA5547162.1"/>
    <property type="molecule type" value="Genomic_DNA"/>
</dbReference>
<dbReference type="InterPro" id="IPR016024">
    <property type="entry name" value="ARM-type_fold"/>
</dbReference>
<name>A0A5M6DLN1_9BACT</name>
<organism evidence="7 8">
    <name type="scientific">Roseiconus nitratireducens</name>
    <dbReference type="NCBI Taxonomy" id="2605748"/>
    <lineage>
        <taxon>Bacteria</taxon>
        <taxon>Pseudomonadati</taxon>
        <taxon>Planctomycetota</taxon>
        <taxon>Planctomycetia</taxon>
        <taxon>Pirellulales</taxon>
        <taxon>Pirellulaceae</taxon>
        <taxon>Roseiconus</taxon>
    </lineage>
</organism>
<dbReference type="Gene3D" id="2.120.10.30">
    <property type="entry name" value="TolB, C-terminal domain"/>
    <property type="match status" value="1"/>
</dbReference>
<dbReference type="Gene3D" id="1.25.10.10">
    <property type="entry name" value="Leucine-rich Repeat Variant"/>
    <property type="match status" value="2"/>
</dbReference>
<dbReference type="RefSeq" id="WP_150074272.1">
    <property type="nucleotide sequence ID" value="NZ_VWOX01000001.1"/>
</dbReference>
<dbReference type="NCBIfam" id="TIGR02603">
    <property type="entry name" value="CxxCH_TIGR02603"/>
    <property type="match status" value="1"/>
</dbReference>
<keyword evidence="2 4" id="KW-0479">Metal-binding</keyword>
<evidence type="ECO:0000256" key="4">
    <source>
        <dbReference type="PROSITE-ProRule" id="PRU00433"/>
    </source>
</evidence>
<evidence type="ECO:0000256" key="1">
    <source>
        <dbReference type="ARBA" id="ARBA00022617"/>
    </source>
</evidence>
<feature type="chain" id="PRO_5024289551" evidence="5">
    <location>
        <begin position="25"/>
        <end position="1017"/>
    </location>
</feature>
<evidence type="ECO:0000256" key="5">
    <source>
        <dbReference type="SAM" id="SignalP"/>
    </source>
</evidence>
<protein>
    <submittedName>
        <fullName evidence="7">C-type cytochrome</fullName>
    </submittedName>
</protein>
<reference evidence="7 8" key="1">
    <citation type="submission" date="2019-08" db="EMBL/GenBank/DDBJ databases">
        <authorList>
            <person name="Dhanesh K."/>
            <person name="Kumar G."/>
            <person name="Sasikala C."/>
            <person name="Venkata Ramana C."/>
        </authorList>
    </citation>
    <scope>NUCLEOTIDE SEQUENCE [LARGE SCALE GENOMIC DNA]</scope>
    <source>
        <strain evidence="7 8">JC645</strain>
    </source>
</reference>
<dbReference type="Gene3D" id="1.10.760.10">
    <property type="entry name" value="Cytochrome c-like domain"/>
    <property type="match status" value="1"/>
</dbReference>
<dbReference type="Pfam" id="PF00034">
    <property type="entry name" value="Cytochrom_C"/>
    <property type="match status" value="1"/>
</dbReference>
<dbReference type="NCBIfam" id="TIGR02604">
    <property type="entry name" value="Piru_Ver_Nterm"/>
    <property type="match status" value="1"/>
</dbReference>
<dbReference type="InterPro" id="IPR009056">
    <property type="entry name" value="Cyt_c-like_dom"/>
</dbReference>
<keyword evidence="8" id="KW-1185">Reference proteome</keyword>
<keyword evidence="3 4" id="KW-0408">Iron</keyword>
<dbReference type="InterPro" id="IPR036909">
    <property type="entry name" value="Cyt_c-like_dom_sf"/>
</dbReference>
<dbReference type="GO" id="GO:0020037">
    <property type="term" value="F:heme binding"/>
    <property type="evidence" value="ECO:0007669"/>
    <property type="project" value="InterPro"/>
</dbReference>
<dbReference type="PANTHER" id="PTHR33546:SF1">
    <property type="entry name" value="LARGE, MULTIFUNCTIONAL SECRETED PROTEIN"/>
    <property type="match status" value="1"/>
</dbReference>
<dbReference type="SUPFAM" id="SSF48371">
    <property type="entry name" value="ARM repeat"/>
    <property type="match status" value="1"/>
</dbReference>
<dbReference type="SUPFAM" id="SSF46626">
    <property type="entry name" value="Cytochrome c"/>
    <property type="match status" value="1"/>
</dbReference>
<dbReference type="Pfam" id="PF23500">
    <property type="entry name" value="DUF7133"/>
    <property type="match status" value="1"/>
</dbReference>
<sequence>MRRNWTLGSLLCVILHAFSTTLPAQEEDRPTAVAGNDRVESIIRSFTPRGALQDDSQPTPPEIAAKQFRLRDGLELDLVAGEPAISQPLFLSWDSRGRMWVVQYRQYQYPAGLKVVRFDQYLRAVFDRVPQPPPMGTPGADRLTVFEDTDGDGRYDQSKDVLTGLNIATSVQVGPKGIWVLNPPYLLHYPDKDHDDVPDGDPEVHLSGFGLQDTHSVANSLTWGPDGWLYGANGSTTAGTISSQVTKGVRFQGQCIWRYHPETKVFEIFAEGGGNTFSLEIDSKGRVFSGTNGGSKRGYHYPQGSYADKNWGKHGPLTNPYAFGYFNGMGFEGDARRFAQAFAIYEGGLFPESMDGTIVAPNSLHNLVWNSSRIRDGSTYRTVDRENLVETDDRWFRPVYCGVGPDGAIYLADWYDTRLSHLSPVDNWHKESGRIYRLHPAGTRPRYEEGDLRTLPNETLVAKFDHPNKWVRRRAALELGWRGDSDVLNLLEDRLEQAGSLEALWAIHLMGELTRDRAVSWLEHSNADIRRWVVRLLGDRHEGVPEMISMTEQESDVQVRCQLASTAARVDAVTAMGILDQLARHEEDLRDPHLPLLCWWALEAHAEDWSAVANLLSDDTFWDTPLARQSLLSRLMQRYAASGLPTDLKHCDQLIALAPTAQAREILLTGLNKAFQGRSMPELPDRLADALETYLQSRGSDAAVLALRSGQPGAVESAIKLLGDSTTELGIRIEVARTLGELREDRAVPALVRLATGRDTSEPALQRVAITALASYDQPNIADQLIGSFYSRISAEHGLRDAACRTLASRKAWAGRLLDELTEWRLKPSEVPEDVVQLLRTYEDAELADRVRQVFGEPSKVSAGEKIAEIHRLTELLDHSSGDPKRGRESFQKKCAVCHQLFGEGKSIGPPLDGYERGSLKFWLPGIVDPSLEIREGFQSFKALTDDGRVLTGMIADRNPNTVVLRTADDQTVTLARDRLEALEPMKTSLMPENLLGELSDQQLRDLFAYLMLGYRR</sequence>
<dbReference type="AlphaFoldDB" id="A0A5M6DLN1"/>
<dbReference type="PROSITE" id="PS51007">
    <property type="entry name" value="CYTC"/>
    <property type="match status" value="1"/>
</dbReference>
<dbReference type="InterPro" id="IPR013427">
    <property type="entry name" value="Haem-bd_dom_put"/>
</dbReference>
<dbReference type="InterPro" id="IPR055557">
    <property type="entry name" value="DUF7133"/>
</dbReference>
<dbReference type="InterPro" id="IPR004155">
    <property type="entry name" value="PBS_lyase_HEAT"/>
</dbReference>
<dbReference type="Proteomes" id="UP000324479">
    <property type="component" value="Unassembled WGS sequence"/>
</dbReference>
<feature type="signal peptide" evidence="5">
    <location>
        <begin position="1"/>
        <end position="24"/>
    </location>
</feature>
<evidence type="ECO:0000256" key="2">
    <source>
        <dbReference type="ARBA" id="ARBA00022723"/>
    </source>
</evidence>
<evidence type="ECO:0000313" key="8">
    <source>
        <dbReference type="Proteomes" id="UP000324479"/>
    </source>
</evidence>
<dbReference type="InterPro" id="IPR011041">
    <property type="entry name" value="Quinoprot_gluc/sorb_DH_b-prop"/>
</dbReference>
<keyword evidence="5" id="KW-0732">Signal</keyword>
<comment type="caution">
    <text evidence="7">The sequence shown here is derived from an EMBL/GenBank/DDBJ whole genome shotgun (WGS) entry which is preliminary data.</text>
</comment>
<feature type="domain" description="Cytochrome c" evidence="6">
    <location>
        <begin position="882"/>
        <end position="1015"/>
    </location>
</feature>
<evidence type="ECO:0000259" key="6">
    <source>
        <dbReference type="PROSITE" id="PS51007"/>
    </source>
</evidence>
<dbReference type="SMART" id="SM00567">
    <property type="entry name" value="EZ_HEAT"/>
    <property type="match status" value="2"/>
</dbReference>
<keyword evidence="1 4" id="KW-0349">Heme</keyword>
<dbReference type="InterPro" id="IPR011989">
    <property type="entry name" value="ARM-like"/>
</dbReference>
<dbReference type="InterPro" id="IPR013428">
    <property type="entry name" value="Membrane-bound_put_N"/>
</dbReference>
<dbReference type="SUPFAM" id="SSF50952">
    <property type="entry name" value="Soluble quinoprotein glucose dehydrogenase"/>
    <property type="match status" value="1"/>
</dbReference>
<dbReference type="InterPro" id="IPR011042">
    <property type="entry name" value="6-blade_b-propeller_TolB-like"/>
</dbReference>
<dbReference type="GO" id="GO:0009055">
    <property type="term" value="F:electron transfer activity"/>
    <property type="evidence" value="ECO:0007669"/>
    <property type="project" value="InterPro"/>
</dbReference>
<evidence type="ECO:0000313" key="7">
    <source>
        <dbReference type="EMBL" id="KAA5547162.1"/>
    </source>
</evidence>
<accession>A0A5M6DLN1</accession>
<dbReference type="GO" id="GO:0046872">
    <property type="term" value="F:metal ion binding"/>
    <property type="evidence" value="ECO:0007669"/>
    <property type="project" value="UniProtKB-KW"/>
</dbReference>
<gene>
    <name evidence="7" type="ORF">FYK55_01770</name>
</gene>
<dbReference type="PANTHER" id="PTHR33546">
    <property type="entry name" value="LARGE, MULTIFUNCTIONAL SECRETED PROTEIN-RELATED"/>
    <property type="match status" value="1"/>
</dbReference>
<evidence type="ECO:0000256" key="3">
    <source>
        <dbReference type="ARBA" id="ARBA00023004"/>
    </source>
</evidence>
<proteinExistence type="predicted"/>